<reference evidence="2" key="1">
    <citation type="journal article" date="2021" name="Proc. Natl. Acad. Sci. U.S.A.">
        <title>A Catalog of Tens of Thousands of Viruses from Human Metagenomes Reveals Hidden Associations with Chronic Diseases.</title>
        <authorList>
            <person name="Tisza M.J."/>
            <person name="Buck C.B."/>
        </authorList>
    </citation>
    <scope>NUCLEOTIDE SEQUENCE</scope>
    <source>
        <strain evidence="2">CtqZP6</strain>
    </source>
</reference>
<accession>A0A8S5SIU1</accession>
<proteinExistence type="predicted"/>
<dbReference type="EMBL" id="BK032598">
    <property type="protein sequence ID" value="DAF50583.1"/>
    <property type="molecule type" value="Genomic_DNA"/>
</dbReference>
<organism evidence="2">
    <name type="scientific">Phage sp. ctqZP6</name>
    <dbReference type="NCBI Taxonomy" id="2828010"/>
    <lineage>
        <taxon>Viruses</taxon>
    </lineage>
</organism>
<evidence type="ECO:0000256" key="1">
    <source>
        <dbReference type="SAM" id="MobiDB-lite"/>
    </source>
</evidence>
<sequence>MAKFVQIQSDVTIRVTTGLQNKDVTNPDAHVPDRLKVNPEWPKHQVLIRKGAHRYPAEIAEWASVKALAKDKVLTIGSTEEVDESKLDELEQKDLNTVTEAKTEFKMPDVKGDKTRANKTGENTGGKKTLTLSDLAGKGE</sequence>
<feature type="region of interest" description="Disordered" evidence="1">
    <location>
        <begin position="106"/>
        <end position="140"/>
    </location>
</feature>
<protein>
    <submittedName>
        <fullName evidence="2">Uncharacterized protein</fullName>
    </submittedName>
</protein>
<feature type="compositionally biased region" description="Basic and acidic residues" evidence="1">
    <location>
        <begin position="106"/>
        <end position="116"/>
    </location>
</feature>
<name>A0A8S5SIU1_9VIRU</name>
<evidence type="ECO:0000313" key="2">
    <source>
        <dbReference type="EMBL" id="DAF50583.1"/>
    </source>
</evidence>